<dbReference type="PANTHER" id="PTHR43065:SF42">
    <property type="entry name" value="TWO-COMPONENT SENSOR PPRA"/>
    <property type="match status" value="1"/>
</dbReference>
<dbReference type="EC" id="2.7.13.3" evidence="2"/>
<dbReference type="Proteomes" id="UP000548978">
    <property type="component" value="Unassembled WGS sequence"/>
</dbReference>
<dbReference type="SMART" id="SM00387">
    <property type="entry name" value="HATPase_c"/>
    <property type="match status" value="1"/>
</dbReference>
<gene>
    <name evidence="8" type="ORF">FHS65_002488</name>
</gene>
<dbReference type="CDD" id="cd00082">
    <property type="entry name" value="HisKA"/>
    <property type="match status" value="1"/>
</dbReference>
<proteinExistence type="predicted"/>
<dbReference type="Gene3D" id="1.10.287.130">
    <property type="match status" value="1"/>
</dbReference>
<comment type="caution">
    <text evidence="8">The sequence shown here is derived from an EMBL/GenBank/DDBJ whole genome shotgun (WGS) entry which is preliminary data.</text>
</comment>
<feature type="domain" description="Histidine kinase" evidence="6">
    <location>
        <begin position="365"/>
        <end position="573"/>
    </location>
</feature>
<dbReference type="InterPro" id="IPR004358">
    <property type="entry name" value="Sig_transdc_His_kin-like_C"/>
</dbReference>
<feature type="region of interest" description="Disordered" evidence="5">
    <location>
        <begin position="556"/>
        <end position="586"/>
    </location>
</feature>
<evidence type="ECO:0000313" key="9">
    <source>
        <dbReference type="Proteomes" id="UP000548978"/>
    </source>
</evidence>
<dbReference type="GO" id="GO:0000155">
    <property type="term" value="F:phosphorelay sensor kinase activity"/>
    <property type="evidence" value="ECO:0007669"/>
    <property type="project" value="InterPro"/>
</dbReference>
<dbReference type="InterPro" id="IPR035965">
    <property type="entry name" value="PAS-like_dom_sf"/>
</dbReference>
<dbReference type="PROSITE" id="PS50109">
    <property type="entry name" value="HIS_KIN"/>
    <property type="match status" value="1"/>
</dbReference>
<name>A0A7W9E973_9CAUL</name>
<dbReference type="InterPro" id="IPR005467">
    <property type="entry name" value="His_kinase_dom"/>
</dbReference>
<keyword evidence="9" id="KW-1185">Reference proteome</keyword>
<dbReference type="InterPro" id="IPR036890">
    <property type="entry name" value="HATPase_C_sf"/>
</dbReference>
<dbReference type="PROSITE" id="PS50112">
    <property type="entry name" value="PAS"/>
    <property type="match status" value="1"/>
</dbReference>
<dbReference type="AlphaFoldDB" id="A0A7W9E973"/>
<dbReference type="EMBL" id="JACIJB010000014">
    <property type="protein sequence ID" value="MBB5661719.1"/>
    <property type="molecule type" value="Genomic_DNA"/>
</dbReference>
<keyword evidence="3" id="KW-0597">Phosphoprotein</keyword>
<keyword evidence="4" id="KW-0175">Coiled coil</keyword>
<dbReference type="NCBIfam" id="TIGR00229">
    <property type="entry name" value="sensory_box"/>
    <property type="match status" value="1"/>
</dbReference>
<evidence type="ECO:0000256" key="1">
    <source>
        <dbReference type="ARBA" id="ARBA00000085"/>
    </source>
</evidence>
<dbReference type="Pfam" id="PF02518">
    <property type="entry name" value="HATPase_c"/>
    <property type="match status" value="1"/>
</dbReference>
<reference evidence="8 9" key="1">
    <citation type="submission" date="2020-08" db="EMBL/GenBank/DDBJ databases">
        <title>Genomic Encyclopedia of Type Strains, Phase IV (KMG-IV): sequencing the most valuable type-strain genomes for metagenomic binning, comparative biology and taxonomic classification.</title>
        <authorList>
            <person name="Goeker M."/>
        </authorList>
    </citation>
    <scope>NUCLEOTIDE SEQUENCE [LARGE SCALE GENOMIC DNA]</scope>
    <source>
        <strain evidence="8 9">DSM 24448</strain>
    </source>
</reference>
<protein>
    <recommendedName>
        <fullName evidence="2">histidine kinase</fullName>
        <ecNumber evidence="2">2.7.13.3</ecNumber>
    </recommendedName>
</protein>
<accession>A0A7W9E973</accession>
<dbReference type="SUPFAM" id="SSF55874">
    <property type="entry name" value="ATPase domain of HSP90 chaperone/DNA topoisomerase II/histidine kinase"/>
    <property type="match status" value="1"/>
</dbReference>
<dbReference type="CDD" id="cd00130">
    <property type="entry name" value="PAS"/>
    <property type="match status" value="1"/>
</dbReference>
<feature type="domain" description="PAS" evidence="7">
    <location>
        <begin position="49"/>
        <end position="93"/>
    </location>
</feature>
<dbReference type="SMART" id="SM00091">
    <property type="entry name" value="PAS"/>
    <property type="match status" value="2"/>
</dbReference>
<evidence type="ECO:0000259" key="6">
    <source>
        <dbReference type="PROSITE" id="PS50109"/>
    </source>
</evidence>
<dbReference type="Pfam" id="PF08448">
    <property type="entry name" value="PAS_4"/>
    <property type="match status" value="2"/>
</dbReference>
<evidence type="ECO:0000259" key="7">
    <source>
        <dbReference type="PROSITE" id="PS50112"/>
    </source>
</evidence>
<comment type="catalytic activity">
    <reaction evidence="1">
        <text>ATP + protein L-histidine = ADP + protein N-phospho-L-histidine.</text>
        <dbReference type="EC" id="2.7.13.3"/>
    </reaction>
</comment>
<dbReference type="InterPro" id="IPR013656">
    <property type="entry name" value="PAS_4"/>
</dbReference>
<dbReference type="PRINTS" id="PR00344">
    <property type="entry name" value="BCTRLSENSOR"/>
</dbReference>
<organism evidence="8 9">
    <name type="scientific">Brevundimonas halotolerans</name>
    <dbReference type="NCBI Taxonomy" id="69670"/>
    <lineage>
        <taxon>Bacteria</taxon>
        <taxon>Pseudomonadati</taxon>
        <taxon>Pseudomonadota</taxon>
        <taxon>Alphaproteobacteria</taxon>
        <taxon>Caulobacterales</taxon>
        <taxon>Caulobacteraceae</taxon>
        <taxon>Brevundimonas</taxon>
    </lineage>
</organism>
<dbReference type="Gene3D" id="3.30.565.10">
    <property type="entry name" value="Histidine kinase-like ATPase, C-terminal domain"/>
    <property type="match status" value="1"/>
</dbReference>
<dbReference type="PANTHER" id="PTHR43065">
    <property type="entry name" value="SENSOR HISTIDINE KINASE"/>
    <property type="match status" value="1"/>
</dbReference>
<dbReference type="Gene3D" id="3.30.450.20">
    <property type="entry name" value="PAS domain"/>
    <property type="match status" value="2"/>
</dbReference>
<evidence type="ECO:0000256" key="2">
    <source>
        <dbReference type="ARBA" id="ARBA00012438"/>
    </source>
</evidence>
<evidence type="ECO:0000256" key="5">
    <source>
        <dbReference type="SAM" id="MobiDB-lite"/>
    </source>
</evidence>
<dbReference type="InterPro" id="IPR003594">
    <property type="entry name" value="HATPase_dom"/>
</dbReference>
<dbReference type="SUPFAM" id="SSF55785">
    <property type="entry name" value="PYP-like sensor domain (PAS domain)"/>
    <property type="match status" value="2"/>
</dbReference>
<dbReference type="InterPro" id="IPR000014">
    <property type="entry name" value="PAS"/>
</dbReference>
<sequence length="586" mass="62520">MNWTLVLWAVTAVSVCVALFSAWFAVTHRVRHVTTSSELDLVQKAAESADKRLFETLNAVPVALVETDSQGKFVYANRAAHQLLGRRDAELLGLRFHSATWGITFPDGRPVPPDLLPSARALRGQTVKGFQHLLANPATRRTMLVSVTAMPIENEYGQVVGSMAAIVETEGLTTPQIETAPAVTPDPGYVRRVFEAASSALVVVDAEGQVREVNPVAESLAHGADAPVGRSFMDVFLTEADRAAAHQAIRAGLVASPEDTPVIDAGEVRWRMLPLTDDDGRVDALLLAGEQREPEAEPSVEQIPQIDPAELDAATARQGELEAELAAARAELDSERDALRRIEAEARFELEGSQRLADVGRLTGGLVHDLNALIGVMTSALDMMLKQADDPSRIRRLGEAALAAGQRGEHLTRRLGAFSEGEDESPVQVMDVAVLLKGLETKLRTQVGPGVDLMVEVPSEPAPVRLDPVIFDGAVRALVANALEAVAGQGSVAVRLEPKMEGGWLLSVRDSGPGFSDEARTRAVEPFFSTKPGAQGLGLAQAHAFARQVRGRMSIDRAPGGGAEVSLSLPEAPADQLVSPDQSQAS</sequence>
<evidence type="ECO:0000313" key="8">
    <source>
        <dbReference type="EMBL" id="MBB5661719.1"/>
    </source>
</evidence>
<feature type="coiled-coil region" evidence="4">
    <location>
        <begin position="311"/>
        <end position="345"/>
    </location>
</feature>
<evidence type="ECO:0000256" key="4">
    <source>
        <dbReference type="SAM" id="Coils"/>
    </source>
</evidence>
<dbReference type="RefSeq" id="WP_241153097.1">
    <property type="nucleotide sequence ID" value="NZ_JACIJB010000014.1"/>
</dbReference>
<dbReference type="InterPro" id="IPR003661">
    <property type="entry name" value="HisK_dim/P_dom"/>
</dbReference>
<evidence type="ECO:0000256" key="3">
    <source>
        <dbReference type="ARBA" id="ARBA00022553"/>
    </source>
</evidence>